<dbReference type="GO" id="GO:0015031">
    <property type="term" value="P:protein transport"/>
    <property type="evidence" value="ECO:0007669"/>
    <property type="project" value="UniProtKB-KW"/>
</dbReference>
<keyword evidence="13" id="KW-1185">Reference proteome</keyword>
<feature type="compositionally biased region" description="Basic and acidic residues" evidence="10">
    <location>
        <begin position="128"/>
        <end position="211"/>
    </location>
</feature>
<dbReference type="PANTHER" id="PTHR23138">
    <property type="entry name" value="RAN BINDING PROTEIN"/>
    <property type="match status" value="1"/>
</dbReference>
<proteinExistence type="predicted"/>
<evidence type="ECO:0000256" key="7">
    <source>
        <dbReference type="ARBA" id="ARBA00023010"/>
    </source>
</evidence>
<protein>
    <recommendedName>
        <fullName evidence="11">RanBD1 domain-containing protein</fullName>
    </recommendedName>
</protein>
<evidence type="ECO:0000256" key="3">
    <source>
        <dbReference type="ARBA" id="ARBA00022737"/>
    </source>
</evidence>
<gene>
    <name evidence="12" type="ORF">F3Y22_tig00110430pilonHSYRG00324</name>
</gene>
<sequence>MSSRYPSLLQKVFKFQFLSCFVMGDAENTLPPSKKRAAGREISRDNPGLEVEEDSSEQENGTFKWARDEVLANRRIVKVCKNQTSSAASSNPFSGILLVPPAEPTITPAASGGTPESGATTTEQSEETNDKDPGSVKSEIKNIEQSESKEGPVSEAAVDKESNVDKDSAVLNKETQEVVNDEKRAGDFKTKDEDKKNDETANGDNKDKSSENADSTAEGASLSSFQQLSSSQNAFTGLAGTGFSTSLFSFGSTPKDGSTSSVPLFGQPFGFGLSTNGNSSLFNASGASVVSKKEGSGGAWKERGKGELKVNVSTSGTEGARVVMRARGNYRLILNARLYPELKLTKMDKRGITFACMNSSGEEKEGLSTFSLKFKDVSMVEEFRAAVTAHKGNTAAVFKTPENSPEALEDWKRLMSRTRNLQ</sequence>
<feature type="region of interest" description="Disordered" evidence="10">
    <location>
        <begin position="27"/>
        <end position="61"/>
    </location>
</feature>
<evidence type="ECO:0000256" key="6">
    <source>
        <dbReference type="ARBA" id="ARBA00022990"/>
    </source>
</evidence>
<evidence type="ECO:0000256" key="8">
    <source>
        <dbReference type="ARBA" id="ARBA00023132"/>
    </source>
</evidence>
<dbReference type="PANTHER" id="PTHR23138:SF142">
    <property type="entry name" value="RAN-BINDING PROTEIN 3B-RELATED"/>
    <property type="match status" value="1"/>
</dbReference>
<dbReference type="SUPFAM" id="SSF50729">
    <property type="entry name" value="PH domain-like"/>
    <property type="match status" value="1"/>
</dbReference>
<dbReference type="InterPro" id="IPR045255">
    <property type="entry name" value="RanBP1-like"/>
</dbReference>
<feature type="compositionally biased region" description="Polar residues" evidence="10">
    <location>
        <begin position="81"/>
        <end position="93"/>
    </location>
</feature>
<accession>A0A6A3AKK4</accession>
<organism evidence="12 13">
    <name type="scientific">Hibiscus syriacus</name>
    <name type="common">Rose of Sharon</name>
    <dbReference type="NCBI Taxonomy" id="106335"/>
    <lineage>
        <taxon>Eukaryota</taxon>
        <taxon>Viridiplantae</taxon>
        <taxon>Streptophyta</taxon>
        <taxon>Embryophyta</taxon>
        <taxon>Tracheophyta</taxon>
        <taxon>Spermatophyta</taxon>
        <taxon>Magnoliopsida</taxon>
        <taxon>eudicotyledons</taxon>
        <taxon>Gunneridae</taxon>
        <taxon>Pentapetalae</taxon>
        <taxon>rosids</taxon>
        <taxon>malvids</taxon>
        <taxon>Malvales</taxon>
        <taxon>Malvaceae</taxon>
        <taxon>Malvoideae</taxon>
        <taxon>Hibiscus</taxon>
    </lineage>
</organism>
<keyword evidence="2" id="KW-0813">Transport</keyword>
<dbReference type="InterPro" id="IPR000156">
    <property type="entry name" value="Ran_bind_dom"/>
</dbReference>
<keyword evidence="3" id="KW-0677">Repeat</keyword>
<dbReference type="GO" id="GO:0051028">
    <property type="term" value="P:mRNA transport"/>
    <property type="evidence" value="ECO:0007669"/>
    <property type="project" value="UniProtKB-KW"/>
</dbReference>
<dbReference type="Gene3D" id="2.30.29.30">
    <property type="entry name" value="Pleckstrin-homology domain (PH domain)/Phosphotyrosine-binding domain (PTB)"/>
    <property type="match status" value="1"/>
</dbReference>
<reference evidence="12" key="1">
    <citation type="submission" date="2019-09" db="EMBL/GenBank/DDBJ databases">
        <title>Draft genome information of white flower Hibiscus syriacus.</title>
        <authorList>
            <person name="Kim Y.-M."/>
        </authorList>
    </citation>
    <scope>NUCLEOTIDE SEQUENCE [LARGE SCALE GENOMIC DNA]</scope>
    <source>
        <strain evidence="12">YM2019G1</strain>
    </source>
</reference>
<evidence type="ECO:0000259" key="11">
    <source>
        <dbReference type="PROSITE" id="PS50196"/>
    </source>
</evidence>
<keyword evidence="4" id="KW-0509">mRNA transport</keyword>
<evidence type="ECO:0000256" key="2">
    <source>
        <dbReference type="ARBA" id="ARBA00022448"/>
    </source>
</evidence>
<dbReference type="EMBL" id="VEPZ02000983">
    <property type="protein sequence ID" value="KAE8705144.1"/>
    <property type="molecule type" value="Genomic_DNA"/>
</dbReference>
<dbReference type="Proteomes" id="UP000436088">
    <property type="component" value="Unassembled WGS sequence"/>
</dbReference>
<feature type="domain" description="RanBD1" evidence="11">
    <location>
        <begin position="278"/>
        <end position="387"/>
    </location>
</feature>
<dbReference type="GO" id="GO:0005643">
    <property type="term" value="C:nuclear pore"/>
    <property type="evidence" value="ECO:0007669"/>
    <property type="project" value="UniProtKB-SubCell"/>
</dbReference>
<dbReference type="Pfam" id="PF08911">
    <property type="entry name" value="NUP50"/>
    <property type="match status" value="1"/>
</dbReference>
<keyword evidence="6" id="KW-0007">Acetylation</keyword>
<evidence type="ECO:0000256" key="4">
    <source>
        <dbReference type="ARBA" id="ARBA00022816"/>
    </source>
</evidence>
<dbReference type="InterPro" id="IPR015007">
    <property type="entry name" value="NUP2/50/61"/>
</dbReference>
<dbReference type="SMART" id="SM00160">
    <property type="entry name" value="RanBD"/>
    <property type="match status" value="1"/>
</dbReference>
<keyword evidence="7" id="KW-0811">Translocation</keyword>
<evidence type="ECO:0000313" key="13">
    <source>
        <dbReference type="Proteomes" id="UP000436088"/>
    </source>
</evidence>
<keyword evidence="8" id="KW-0906">Nuclear pore complex</keyword>
<evidence type="ECO:0000256" key="1">
    <source>
        <dbReference type="ARBA" id="ARBA00004567"/>
    </source>
</evidence>
<comment type="caution">
    <text evidence="12">The sequence shown here is derived from an EMBL/GenBank/DDBJ whole genome shotgun (WGS) entry which is preliminary data.</text>
</comment>
<comment type="subcellular location">
    <subcellularLocation>
        <location evidence="1">Nucleus</location>
        <location evidence="1">Nuclear pore complex</location>
    </subcellularLocation>
</comment>
<dbReference type="Pfam" id="PF00638">
    <property type="entry name" value="Ran_BP1"/>
    <property type="match status" value="1"/>
</dbReference>
<name>A0A6A3AKK4_HIBSY</name>
<dbReference type="PROSITE" id="PS50196">
    <property type="entry name" value="RANBD1"/>
    <property type="match status" value="1"/>
</dbReference>
<evidence type="ECO:0000256" key="5">
    <source>
        <dbReference type="ARBA" id="ARBA00022927"/>
    </source>
</evidence>
<evidence type="ECO:0000256" key="9">
    <source>
        <dbReference type="ARBA" id="ARBA00023242"/>
    </source>
</evidence>
<dbReference type="InterPro" id="IPR011993">
    <property type="entry name" value="PH-like_dom_sf"/>
</dbReference>
<dbReference type="AlphaFoldDB" id="A0A6A3AKK4"/>
<keyword evidence="9" id="KW-0539">Nucleus</keyword>
<evidence type="ECO:0000313" key="12">
    <source>
        <dbReference type="EMBL" id="KAE8705144.1"/>
    </source>
</evidence>
<feature type="region of interest" description="Disordered" evidence="10">
    <location>
        <begin position="81"/>
        <end position="224"/>
    </location>
</feature>
<keyword evidence="5" id="KW-0653">Protein transport</keyword>
<evidence type="ECO:0000256" key="10">
    <source>
        <dbReference type="SAM" id="MobiDB-lite"/>
    </source>
</evidence>